<dbReference type="Gene3D" id="3.90.550.10">
    <property type="entry name" value="Spore Coat Polysaccharide Biosynthesis Protein SpsA, Chain A"/>
    <property type="match status" value="1"/>
</dbReference>
<accession>A0A117M058</accession>
<dbReference type="PANTHER" id="PTHR48090">
    <property type="entry name" value="UNDECAPRENYL-PHOSPHATE 4-DEOXY-4-FORMAMIDO-L-ARABINOSE TRANSFERASE-RELATED"/>
    <property type="match status" value="1"/>
</dbReference>
<evidence type="ECO:0000259" key="6">
    <source>
        <dbReference type="Pfam" id="PF00535"/>
    </source>
</evidence>
<dbReference type="CDD" id="cd04179">
    <property type="entry name" value="DPM_DPG-synthase_like"/>
    <property type="match status" value="1"/>
</dbReference>
<evidence type="ECO:0000313" key="7">
    <source>
        <dbReference type="EMBL" id="KUK77127.1"/>
    </source>
</evidence>
<keyword evidence="3" id="KW-0328">Glycosyltransferase</keyword>
<organism evidence="7 8">
    <name type="scientific">candidate division WS6 bacterium 34_10</name>
    <dbReference type="NCBI Taxonomy" id="1641389"/>
    <lineage>
        <taxon>Bacteria</taxon>
        <taxon>Candidatus Dojkabacteria</taxon>
    </lineage>
</organism>
<evidence type="ECO:0000256" key="5">
    <source>
        <dbReference type="ARBA" id="ARBA00022842"/>
    </source>
</evidence>
<dbReference type="InterPro" id="IPR001173">
    <property type="entry name" value="Glyco_trans_2-like"/>
</dbReference>
<dbReference type="PANTHER" id="PTHR48090:SF10">
    <property type="entry name" value="GLUCOSYL-3-PHOSPHOGLYCERATE SYNTHASE"/>
    <property type="match status" value="1"/>
</dbReference>
<dbReference type="SUPFAM" id="SSF53448">
    <property type="entry name" value="Nucleotide-diphospho-sugar transferases"/>
    <property type="match status" value="1"/>
</dbReference>
<keyword evidence="5" id="KW-0460">Magnesium</keyword>
<name>A0A117M058_9BACT</name>
<dbReference type="EMBL" id="LGGO01000064">
    <property type="protein sequence ID" value="KUK77127.1"/>
    <property type="molecule type" value="Genomic_DNA"/>
</dbReference>
<dbReference type="InterPro" id="IPR029044">
    <property type="entry name" value="Nucleotide-diphossugar_trans"/>
</dbReference>
<dbReference type="InterPro" id="IPR050256">
    <property type="entry name" value="Glycosyltransferase_2"/>
</dbReference>
<evidence type="ECO:0000256" key="4">
    <source>
        <dbReference type="ARBA" id="ARBA00022679"/>
    </source>
</evidence>
<feature type="domain" description="Glycosyltransferase 2-like" evidence="6">
    <location>
        <begin position="8"/>
        <end position="120"/>
    </location>
</feature>
<evidence type="ECO:0000313" key="8">
    <source>
        <dbReference type="Proteomes" id="UP000053904"/>
    </source>
</evidence>
<dbReference type="GO" id="GO:0016757">
    <property type="term" value="F:glycosyltransferase activity"/>
    <property type="evidence" value="ECO:0007669"/>
    <property type="project" value="UniProtKB-KW"/>
</dbReference>
<comment type="similarity">
    <text evidence="2">Belongs to the glycosyltransferase 2 family.</text>
</comment>
<comment type="cofactor">
    <cofactor evidence="1">
        <name>Mg(2+)</name>
        <dbReference type="ChEBI" id="CHEBI:18420"/>
    </cofactor>
</comment>
<comment type="caution">
    <text evidence="7">The sequence shown here is derived from an EMBL/GenBank/DDBJ whole genome shotgun (WGS) entry which is preliminary data.</text>
</comment>
<sequence length="258" mass="28922">MLSKKVTAIVPAYNEEKTVGKVLDVLITSDIPDEVICVNDGSTDNTLNEIKKYKEDIVIIDIGKNKGKGNALAEGIKKASGDILLFLDADLTTLSDMHLQLLLEPLLNGKYRAVLGYLVGGSGFSLASNITGQRAYYRKDLMPHIKEMAGTKFGVEVFLNGLFSKNETKKVPLPGLVGLYKYEKESPQDALNSYIKAGVEIARVIGNKRVLPKSDFKILRELEDITDFRVLQRKIREISDTEVRDILEKYILRYIRRL</sequence>
<evidence type="ECO:0000256" key="3">
    <source>
        <dbReference type="ARBA" id="ARBA00022676"/>
    </source>
</evidence>
<gene>
    <name evidence="7" type="ORF">XD93_0522</name>
</gene>
<dbReference type="Pfam" id="PF00535">
    <property type="entry name" value="Glycos_transf_2"/>
    <property type="match status" value="1"/>
</dbReference>
<evidence type="ECO:0000256" key="1">
    <source>
        <dbReference type="ARBA" id="ARBA00001946"/>
    </source>
</evidence>
<dbReference type="Proteomes" id="UP000053904">
    <property type="component" value="Unassembled WGS sequence"/>
</dbReference>
<keyword evidence="4 7" id="KW-0808">Transferase</keyword>
<protein>
    <submittedName>
        <fullName evidence="7">Glycosyl transferase</fullName>
    </submittedName>
</protein>
<dbReference type="AlphaFoldDB" id="A0A117M058"/>
<reference evidence="8" key="1">
    <citation type="journal article" date="2015" name="MBio">
        <title>Genome-Resolved Metagenomic Analysis Reveals Roles for Candidate Phyla and Other Microbial Community Members in Biogeochemical Transformations in Oil Reservoirs.</title>
        <authorList>
            <person name="Hu P."/>
            <person name="Tom L."/>
            <person name="Singh A."/>
            <person name="Thomas B.C."/>
            <person name="Baker B.J."/>
            <person name="Piceno Y.M."/>
            <person name="Andersen G.L."/>
            <person name="Banfield J.F."/>
        </authorList>
    </citation>
    <scope>NUCLEOTIDE SEQUENCE [LARGE SCALE GENOMIC DNA]</scope>
</reference>
<proteinExistence type="inferred from homology"/>
<evidence type="ECO:0000256" key="2">
    <source>
        <dbReference type="ARBA" id="ARBA00006739"/>
    </source>
</evidence>